<name>A0ABP9MNK0_9GAMM</name>
<organism evidence="11 12">
    <name type="scientific">Wohlfahrtiimonas larvae</name>
    <dbReference type="NCBI Taxonomy" id="1157986"/>
    <lineage>
        <taxon>Bacteria</taxon>
        <taxon>Pseudomonadati</taxon>
        <taxon>Pseudomonadota</taxon>
        <taxon>Gammaproteobacteria</taxon>
        <taxon>Cardiobacteriales</taxon>
        <taxon>Ignatzschineriaceae</taxon>
        <taxon>Wohlfahrtiimonas</taxon>
    </lineage>
</organism>
<dbReference type="PANTHER" id="PTHR42790">
    <property type="entry name" value="AMINOTRANSFERASE"/>
    <property type="match status" value="1"/>
</dbReference>
<dbReference type="InterPro" id="IPR015422">
    <property type="entry name" value="PyrdxlP-dep_Trfase_small"/>
</dbReference>
<dbReference type="Pfam" id="PF00155">
    <property type="entry name" value="Aminotran_1_2"/>
    <property type="match status" value="1"/>
</dbReference>
<evidence type="ECO:0000256" key="4">
    <source>
        <dbReference type="ARBA" id="ARBA00022576"/>
    </source>
</evidence>
<keyword evidence="4" id="KW-0032">Aminotransferase</keyword>
<reference evidence="12" key="1">
    <citation type="journal article" date="2019" name="Int. J. Syst. Evol. Microbiol.">
        <title>The Global Catalogue of Microorganisms (GCM) 10K type strain sequencing project: providing services to taxonomists for standard genome sequencing and annotation.</title>
        <authorList>
            <consortium name="The Broad Institute Genomics Platform"/>
            <consortium name="The Broad Institute Genome Sequencing Center for Infectious Disease"/>
            <person name="Wu L."/>
            <person name="Ma J."/>
        </authorList>
    </citation>
    <scope>NUCLEOTIDE SEQUENCE [LARGE SCALE GENOMIC DNA]</scope>
    <source>
        <strain evidence="12">JCM 18424</strain>
    </source>
</reference>
<dbReference type="EMBL" id="BAABKE010000003">
    <property type="protein sequence ID" value="GAA5097789.1"/>
    <property type="molecule type" value="Genomic_DNA"/>
</dbReference>
<feature type="domain" description="HTH gntR-type" evidence="10">
    <location>
        <begin position="1"/>
        <end position="69"/>
    </location>
</feature>
<keyword evidence="7" id="KW-0805">Transcription regulation</keyword>
<evidence type="ECO:0000256" key="2">
    <source>
        <dbReference type="ARBA" id="ARBA00005384"/>
    </source>
</evidence>
<keyword evidence="12" id="KW-1185">Reference proteome</keyword>
<evidence type="ECO:0000313" key="11">
    <source>
        <dbReference type="EMBL" id="GAA5097789.1"/>
    </source>
</evidence>
<evidence type="ECO:0000256" key="6">
    <source>
        <dbReference type="ARBA" id="ARBA00022898"/>
    </source>
</evidence>
<evidence type="ECO:0000256" key="8">
    <source>
        <dbReference type="ARBA" id="ARBA00023125"/>
    </source>
</evidence>
<sequence length="472" mass="52932">MKLYEKFASELIELIRNGTLKGSEKLPSIRQASKRYGISQATVIEAYYLLETQGLIVAKDRSGFYVRPTLNHALKSPKQITNTSQTTEVNVSNLIFATLQNEKESDTIPLGTAFPSPAMFPITELAQSMNKAMRHLTQYADELIADMPIGNPELIRQIELRYRLSGTAVSPDEIIITNGAIEALSLSLQAITQAGDLIAIESPSFYVTLQLLERLQLKAIEIPVDPISGMDISVLADSLEKFDIKAVVLMTNFQNPLGVSLSSEKRQHLMQLIQHYQLPTLIDDVYGELYFSKTMTASLKSLDESGLIIHCSSFSKCLAPGFRIGWLAGGKFTESIERLKLMSTLSPSVPAQLAIAYYLQRNHYDRHLQRLRYQLALSQRLMLSAISRYFPSNTAVTEPSGGYFLWVELDESINTLELYQKALEHKISIAPGPIFSASQKFQHCIRLNYGMKWTQEIEEAMLTLGNIIKKII</sequence>
<dbReference type="RefSeq" id="WP_077925241.1">
    <property type="nucleotide sequence ID" value="NZ_BAABKE010000003.1"/>
</dbReference>
<evidence type="ECO:0000256" key="7">
    <source>
        <dbReference type="ARBA" id="ARBA00023015"/>
    </source>
</evidence>
<dbReference type="Gene3D" id="1.10.10.10">
    <property type="entry name" value="Winged helix-like DNA-binding domain superfamily/Winged helix DNA-binding domain"/>
    <property type="match status" value="1"/>
</dbReference>
<dbReference type="InterPro" id="IPR050859">
    <property type="entry name" value="Class-I_PLP-dep_aminotransf"/>
</dbReference>
<comment type="cofactor">
    <cofactor evidence="1">
        <name>pyridoxal 5'-phosphate</name>
        <dbReference type="ChEBI" id="CHEBI:597326"/>
    </cofactor>
</comment>
<evidence type="ECO:0000256" key="9">
    <source>
        <dbReference type="ARBA" id="ARBA00023163"/>
    </source>
</evidence>
<dbReference type="Gene3D" id="3.90.1150.10">
    <property type="entry name" value="Aspartate Aminotransferase, domain 1"/>
    <property type="match status" value="1"/>
</dbReference>
<dbReference type="SMART" id="SM00345">
    <property type="entry name" value="HTH_GNTR"/>
    <property type="match status" value="1"/>
</dbReference>
<evidence type="ECO:0000256" key="5">
    <source>
        <dbReference type="ARBA" id="ARBA00022679"/>
    </source>
</evidence>
<comment type="similarity">
    <text evidence="2">In the C-terminal section; belongs to the class-I pyridoxal-phosphate-dependent aminotransferase family.</text>
</comment>
<dbReference type="InterPro" id="IPR036388">
    <property type="entry name" value="WH-like_DNA-bd_sf"/>
</dbReference>
<evidence type="ECO:0000256" key="1">
    <source>
        <dbReference type="ARBA" id="ARBA00001933"/>
    </source>
</evidence>
<dbReference type="InterPro" id="IPR015424">
    <property type="entry name" value="PyrdxlP-dep_Trfase"/>
</dbReference>
<dbReference type="InterPro" id="IPR004839">
    <property type="entry name" value="Aminotransferase_I/II_large"/>
</dbReference>
<proteinExistence type="inferred from homology"/>
<dbReference type="PANTHER" id="PTHR42790:SF9">
    <property type="entry name" value="GNTR FAMILY REGULATORY PROTEIN"/>
    <property type="match status" value="1"/>
</dbReference>
<dbReference type="InterPro" id="IPR015421">
    <property type="entry name" value="PyrdxlP-dep_Trfase_major"/>
</dbReference>
<evidence type="ECO:0000259" key="10">
    <source>
        <dbReference type="PROSITE" id="PS50949"/>
    </source>
</evidence>
<protein>
    <recommendedName>
        <fullName evidence="3">HTH-type transcriptional regulator NorG</fullName>
    </recommendedName>
</protein>
<evidence type="ECO:0000313" key="12">
    <source>
        <dbReference type="Proteomes" id="UP001500631"/>
    </source>
</evidence>
<keyword evidence="8" id="KW-0238">DNA-binding</keyword>
<dbReference type="SUPFAM" id="SSF53383">
    <property type="entry name" value="PLP-dependent transferases"/>
    <property type="match status" value="1"/>
</dbReference>
<dbReference type="Gene3D" id="3.40.640.10">
    <property type="entry name" value="Type I PLP-dependent aspartate aminotransferase-like (Major domain)"/>
    <property type="match status" value="1"/>
</dbReference>
<keyword evidence="5" id="KW-0808">Transferase</keyword>
<gene>
    <name evidence="11" type="primary">mapR</name>
    <name evidence="11" type="ORF">GCM10023338_09500</name>
</gene>
<accession>A0ABP9MNK0</accession>
<dbReference type="InterPro" id="IPR036390">
    <property type="entry name" value="WH_DNA-bd_sf"/>
</dbReference>
<dbReference type="SUPFAM" id="SSF46785">
    <property type="entry name" value="Winged helix' DNA-binding domain"/>
    <property type="match status" value="1"/>
</dbReference>
<dbReference type="CDD" id="cd00609">
    <property type="entry name" value="AAT_like"/>
    <property type="match status" value="1"/>
</dbReference>
<comment type="caution">
    <text evidence="11">The sequence shown here is derived from an EMBL/GenBank/DDBJ whole genome shotgun (WGS) entry which is preliminary data.</text>
</comment>
<keyword evidence="6" id="KW-0663">Pyridoxal phosphate</keyword>
<dbReference type="PROSITE" id="PS50949">
    <property type="entry name" value="HTH_GNTR"/>
    <property type="match status" value="1"/>
</dbReference>
<keyword evidence="9" id="KW-0804">Transcription</keyword>
<evidence type="ECO:0000256" key="3">
    <source>
        <dbReference type="ARBA" id="ARBA00015123"/>
    </source>
</evidence>
<dbReference type="Pfam" id="PF00392">
    <property type="entry name" value="GntR"/>
    <property type="match status" value="1"/>
</dbReference>
<dbReference type="CDD" id="cd07377">
    <property type="entry name" value="WHTH_GntR"/>
    <property type="match status" value="1"/>
</dbReference>
<dbReference type="InterPro" id="IPR000524">
    <property type="entry name" value="Tscrpt_reg_HTH_GntR"/>
</dbReference>
<dbReference type="Proteomes" id="UP001500631">
    <property type="component" value="Unassembled WGS sequence"/>
</dbReference>